<dbReference type="Pfam" id="PF01212">
    <property type="entry name" value="Beta_elim_lyase"/>
    <property type="match status" value="1"/>
</dbReference>
<evidence type="ECO:0000256" key="2">
    <source>
        <dbReference type="ARBA" id="ARBA00006966"/>
    </source>
</evidence>
<comment type="similarity">
    <text evidence="2">Belongs to the threonine aldolase family.</text>
</comment>
<evidence type="ECO:0000256" key="1">
    <source>
        <dbReference type="ARBA" id="ARBA00001933"/>
    </source>
</evidence>
<comment type="caution">
    <text evidence="6">The sequence shown here is derived from an EMBL/GenBank/DDBJ whole genome shotgun (WGS) entry which is preliminary data.</text>
</comment>
<gene>
    <name evidence="6" type="ORF">CDD80_3793</name>
</gene>
<evidence type="ECO:0000313" key="6">
    <source>
        <dbReference type="EMBL" id="PHH79800.1"/>
    </source>
</evidence>
<sequence>MATNGVDAEPAPPFFNTTFSTHSVSPLYIGPEGLPPVRLDLLARRLRDTLVGDVVRGIQVAVEATNTPSGQVGSLRNVAIRRFELRTILGEGPLVADDAQDESRPGGIWIEISHERAAYAAVLLPGLASSSSRPSTTVQFGRKEADVDASQFLHLPLLLLRMPQSLRAVVCEWLSTTFDCRVRKLSLGTRTLVSVMEDWLDVVGLPAKGPDLILSLGFNVPLVEPATTEDGEGDTTMMDDDGDAAGLRVLEVTMTSSDVSRFRRYGLAHGAFKSRWETSGDERQRRRLAGGNVDDGWAWRGASTRQPLMEGLARYLDGHLALDVFHPGVRVVQVSCGSFVLAPSRLKLVKGREEADEASDVGARLKRRTCNVEGLGLYLRQVGRRRVLRLVLGIIASGFLDDYSEGAHPQVLSALGATNTSQEAGYGADRYSAEARLHLRRHLGHDDAHIFFVPSGTAANAISIAACLRPHEAVIAATSGHIVTRETGAVEASGHKIITVPPCNGKLTVDGIDKALAENWHFPHMARPRLVYVSNATEAGPRTAPSSAKPSSSKTQA</sequence>
<dbReference type="InterPro" id="IPR001597">
    <property type="entry name" value="ArAA_b-elim_lyase/Thr_aldolase"/>
</dbReference>
<dbReference type="InterPro" id="IPR025204">
    <property type="entry name" value="CENP-L"/>
</dbReference>
<dbReference type="EMBL" id="NJES01000034">
    <property type="protein sequence ID" value="PHH79800.1"/>
    <property type="molecule type" value="Genomic_DNA"/>
</dbReference>
<organism evidence="6 7">
    <name type="scientific">Ophiocordyceps camponoti-rufipedis</name>
    <dbReference type="NCBI Taxonomy" id="2004952"/>
    <lineage>
        <taxon>Eukaryota</taxon>
        <taxon>Fungi</taxon>
        <taxon>Dikarya</taxon>
        <taxon>Ascomycota</taxon>
        <taxon>Pezizomycotina</taxon>
        <taxon>Sordariomycetes</taxon>
        <taxon>Hypocreomycetidae</taxon>
        <taxon>Hypocreales</taxon>
        <taxon>Ophiocordycipitaceae</taxon>
        <taxon>Ophiocordyceps</taxon>
    </lineage>
</organism>
<evidence type="ECO:0000259" key="5">
    <source>
        <dbReference type="Pfam" id="PF01212"/>
    </source>
</evidence>
<dbReference type="Pfam" id="PF13092">
    <property type="entry name" value="CENP-L"/>
    <property type="match status" value="1"/>
</dbReference>
<feature type="compositionally biased region" description="Low complexity" evidence="4">
    <location>
        <begin position="543"/>
        <end position="557"/>
    </location>
</feature>
<dbReference type="Proteomes" id="UP000226431">
    <property type="component" value="Unassembled WGS sequence"/>
</dbReference>
<dbReference type="PANTHER" id="PTHR48097:SF5">
    <property type="entry name" value="LOW SPECIFICITY L-THREONINE ALDOLASE"/>
    <property type="match status" value="1"/>
</dbReference>
<comment type="cofactor">
    <cofactor evidence="1">
        <name>pyridoxal 5'-phosphate</name>
        <dbReference type="ChEBI" id="CHEBI:597326"/>
    </cofactor>
</comment>
<dbReference type="Gene3D" id="3.40.640.10">
    <property type="entry name" value="Type I PLP-dependent aspartate aminotransferase-like (Major domain)"/>
    <property type="match status" value="1"/>
</dbReference>
<dbReference type="AlphaFoldDB" id="A0A2C5ZJ18"/>
<dbReference type="OrthoDB" id="8864979at2759"/>
<evidence type="ECO:0000256" key="3">
    <source>
        <dbReference type="ARBA" id="ARBA00022898"/>
    </source>
</evidence>
<keyword evidence="7" id="KW-1185">Reference proteome</keyword>
<dbReference type="PANTHER" id="PTHR48097">
    <property type="entry name" value="L-THREONINE ALDOLASE-RELATED"/>
    <property type="match status" value="1"/>
</dbReference>
<accession>A0A2C5ZJ18</accession>
<feature type="region of interest" description="Disordered" evidence="4">
    <location>
        <begin position="538"/>
        <end position="557"/>
    </location>
</feature>
<dbReference type="InterPro" id="IPR015424">
    <property type="entry name" value="PyrdxlP-dep_Trfase"/>
</dbReference>
<evidence type="ECO:0000256" key="4">
    <source>
        <dbReference type="SAM" id="MobiDB-lite"/>
    </source>
</evidence>
<reference evidence="6 7" key="1">
    <citation type="submission" date="2017-06" db="EMBL/GenBank/DDBJ databases">
        <title>Ant-infecting Ophiocordyceps genomes reveal a high diversity of potential behavioral manipulation genes and a possible major role for enterotoxins.</title>
        <authorList>
            <person name="De Bekker C."/>
            <person name="Evans H.C."/>
            <person name="Brachmann A."/>
            <person name="Hughes D.P."/>
        </authorList>
    </citation>
    <scope>NUCLEOTIDE SEQUENCE [LARGE SCALE GENOMIC DNA]</scope>
    <source>
        <strain evidence="6 7">Map16</strain>
    </source>
</reference>
<name>A0A2C5ZJ18_9HYPO</name>
<evidence type="ECO:0000313" key="7">
    <source>
        <dbReference type="Proteomes" id="UP000226431"/>
    </source>
</evidence>
<dbReference type="GO" id="GO:0006520">
    <property type="term" value="P:amino acid metabolic process"/>
    <property type="evidence" value="ECO:0007669"/>
    <property type="project" value="InterPro"/>
</dbReference>
<protein>
    <recommendedName>
        <fullName evidence="5">Aromatic amino acid beta-eliminating lyase/threonine aldolase domain-containing protein</fullName>
    </recommendedName>
</protein>
<dbReference type="SUPFAM" id="SSF53383">
    <property type="entry name" value="PLP-dependent transferases"/>
    <property type="match status" value="1"/>
</dbReference>
<feature type="domain" description="Aromatic amino acid beta-eliminating lyase/threonine aldolase" evidence="5">
    <location>
        <begin position="412"/>
        <end position="539"/>
    </location>
</feature>
<keyword evidence="3" id="KW-0663">Pyridoxal phosphate</keyword>
<dbReference type="GO" id="GO:0016829">
    <property type="term" value="F:lyase activity"/>
    <property type="evidence" value="ECO:0007669"/>
    <property type="project" value="InterPro"/>
</dbReference>
<dbReference type="InterPro" id="IPR015421">
    <property type="entry name" value="PyrdxlP-dep_Trfase_major"/>
</dbReference>
<proteinExistence type="inferred from homology"/>